<evidence type="ECO:0000313" key="2">
    <source>
        <dbReference type="Proteomes" id="UP000592780"/>
    </source>
</evidence>
<proteinExistence type="predicted"/>
<sequence>MTFEDLIRDARERELTPSTRVLAAFNAISVCWQLADMLIQPPTALPLEHSDAVAVPKLAKWAIREAPQGELPMTPEDAVALAGRVHTQLGGE</sequence>
<accession>A0A7W8V9X0</accession>
<reference evidence="1 2" key="1">
    <citation type="submission" date="2020-08" db="EMBL/GenBank/DDBJ databases">
        <title>Genomic Encyclopedia of Type Strains, Phase IV (KMG-V): Genome sequencing to study the core and pangenomes of soil and plant-associated prokaryotes.</title>
        <authorList>
            <person name="Whitman W."/>
        </authorList>
    </citation>
    <scope>NUCLEOTIDE SEQUENCE [LARGE SCALE GENOMIC DNA]</scope>
    <source>
        <strain evidence="1 2">JPY158</strain>
    </source>
</reference>
<gene>
    <name evidence="1" type="ORF">HDG40_006461</name>
</gene>
<comment type="caution">
    <text evidence="1">The sequence shown here is derived from an EMBL/GenBank/DDBJ whole genome shotgun (WGS) entry which is preliminary data.</text>
</comment>
<organism evidence="1 2">
    <name type="scientific">Paraburkholderia atlantica</name>
    <dbReference type="NCBI Taxonomy" id="2654982"/>
    <lineage>
        <taxon>Bacteria</taxon>
        <taxon>Pseudomonadati</taxon>
        <taxon>Pseudomonadota</taxon>
        <taxon>Betaproteobacteria</taxon>
        <taxon>Burkholderiales</taxon>
        <taxon>Burkholderiaceae</taxon>
        <taxon>Paraburkholderia</taxon>
    </lineage>
</organism>
<dbReference type="EMBL" id="JACHDD010000012">
    <property type="protein sequence ID" value="MBB5428274.1"/>
    <property type="molecule type" value="Genomic_DNA"/>
</dbReference>
<dbReference type="AlphaFoldDB" id="A0A7W8V9X0"/>
<evidence type="ECO:0000313" key="1">
    <source>
        <dbReference type="EMBL" id="MBB5428274.1"/>
    </source>
</evidence>
<keyword evidence="2" id="KW-1185">Reference proteome</keyword>
<name>A0A7W8V9X0_PARAM</name>
<protein>
    <submittedName>
        <fullName evidence="1">Uncharacterized protein</fullName>
    </submittedName>
</protein>
<dbReference type="RefSeq" id="WP_184132518.1">
    <property type="nucleotide sequence ID" value="NZ_JACHDD010000012.1"/>
</dbReference>
<dbReference type="Proteomes" id="UP000592780">
    <property type="component" value="Unassembled WGS sequence"/>
</dbReference>